<reference evidence="1 2" key="1">
    <citation type="submission" date="2016-10" db="EMBL/GenBank/DDBJ databases">
        <authorList>
            <person name="de Groot N.N."/>
        </authorList>
    </citation>
    <scope>NUCLEOTIDE SEQUENCE [LARGE SCALE GENOMIC DNA]</scope>
    <source>
        <strain evidence="1 2">TC2-24</strain>
    </source>
</reference>
<dbReference type="Proteomes" id="UP000199373">
    <property type="component" value="Unassembled WGS sequence"/>
</dbReference>
<proteinExistence type="predicted"/>
<sequence length="74" mass="8467">MSVARIVERRGRMQNGKYGIVDTLKAMVLNRDTQPYKYISDGKMEIPVIGTNNETLKTIYINFDKSNNVTSVIR</sequence>
<evidence type="ECO:0000313" key="1">
    <source>
        <dbReference type="EMBL" id="SEV98539.1"/>
    </source>
</evidence>
<keyword evidence="2" id="KW-1185">Reference proteome</keyword>
<dbReference type="EMBL" id="FOIQ01000002">
    <property type="protein sequence ID" value="SEV98539.1"/>
    <property type="molecule type" value="Genomic_DNA"/>
</dbReference>
<accession>A0A1I0NB70</accession>
<protein>
    <submittedName>
        <fullName evidence="1">Uncharacterized protein</fullName>
    </submittedName>
</protein>
<dbReference type="AlphaFoldDB" id="A0A1I0NB70"/>
<name>A0A1I0NB70_9BACT</name>
<evidence type="ECO:0000313" key="2">
    <source>
        <dbReference type="Proteomes" id="UP000199373"/>
    </source>
</evidence>
<organism evidence="1 2">
    <name type="scientific">Prevotella aff. ruminicola Tc2-24</name>
    <dbReference type="NCBI Taxonomy" id="81582"/>
    <lineage>
        <taxon>Bacteria</taxon>
        <taxon>Pseudomonadati</taxon>
        <taxon>Bacteroidota</taxon>
        <taxon>Bacteroidia</taxon>
        <taxon>Bacteroidales</taxon>
        <taxon>Prevotellaceae</taxon>
        <taxon>Prevotella</taxon>
    </lineage>
</organism>
<gene>
    <name evidence="1" type="ORF">SAMN04487850_1109</name>
</gene>
<dbReference type="RefSeq" id="WP_143065724.1">
    <property type="nucleotide sequence ID" value="NZ_FOIQ01000002.1"/>
</dbReference>